<organism evidence="1 2">
    <name type="scientific">Chaenocephalus aceratus</name>
    <name type="common">Blackfin icefish</name>
    <name type="synonym">Chaenichthys aceratus</name>
    <dbReference type="NCBI Taxonomy" id="36190"/>
    <lineage>
        <taxon>Eukaryota</taxon>
        <taxon>Metazoa</taxon>
        <taxon>Chordata</taxon>
        <taxon>Craniata</taxon>
        <taxon>Vertebrata</taxon>
        <taxon>Euteleostomi</taxon>
        <taxon>Actinopterygii</taxon>
        <taxon>Neopterygii</taxon>
        <taxon>Teleostei</taxon>
        <taxon>Neoteleostei</taxon>
        <taxon>Acanthomorphata</taxon>
        <taxon>Eupercaria</taxon>
        <taxon>Perciformes</taxon>
        <taxon>Notothenioidei</taxon>
        <taxon>Channichthyidae</taxon>
        <taxon>Chaenocephalus</taxon>
    </lineage>
</organism>
<gene>
    <name evidence="1" type="ORF">KUCAC02_009855</name>
</gene>
<feature type="non-terminal residue" evidence="1">
    <location>
        <position position="1"/>
    </location>
</feature>
<evidence type="ECO:0000313" key="1">
    <source>
        <dbReference type="EMBL" id="KAI4805229.1"/>
    </source>
</evidence>
<name>A0ACB9VXL7_CHAAC</name>
<keyword evidence="2" id="KW-1185">Reference proteome</keyword>
<dbReference type="Proteomes" id="UP001057452">
    <property type="component" value="Chromosome 21"/>
</dbReference>
<evidence type="ECO:0000313" key="2">
    <source>
        <dbReference type="Proteomes" id="UP001057452"/>
    </source>
</evidence>
<reference evidence="1" key="1">
    <citation type="submission" date="2022-05" db="EMBL/GenBank/DDBJ databases">
        <title>Chromosome-level genome of Chaenocephalus aceratus.</title>
        <authorList>
            <person name="Park H."/>
        </authorList>
    </citation>
    <scope>NUCLEOTIDE SEQUENCE</scope>
    <source>
        <strain evidence="1">KU_202001</strain>
    </source>
</reference>
<proteinExistence type="predicted"/>
<protein>
    <submittedName>
        <fullName evidence="1">Uncharacterized protein</fullName>
    </submittedName>
</protein>
<dbReference type="EMBL" id="CM043805">
    <property type="protein sequence ID" value="KAI4805229.1"/>
    <property type="molecule type" value="Genomic_DNA"/>
</dbReference>
<accession>A0ACB9VXL7</accession>
<comment type="caution">
    <text evidence="1">The sequence shown here is derived from an EMBL/GenBank/DDBJ whole genome shotgun (WGS) entry which is preliminary data.</text>
</comment>
<sequence length="146" mass="15543">GAGAEGPSAVSCNRTSLFAATETASTTQSMLLALVLEAMLRSATFSAEEKCYLGEVTSSSSRVKLVKAEAYQKVESMENTAFVHSLSVALTDVFLLRQQGQGTVNRLGPLARSPSGSAGTDSPRSECECRSVECRERQECWVPSSI</sequence>